<dbReference type="AlphaFoldDB" id="A0AA40D1S4"/>
<feature type="domain" description="DUF4246" evidence="3">
    <location>
        <begin position="29"/>
        <end position="99"/>
    </location>
</feature>
<evidence type="ECO:0000259" key="3">
    <source>
        <dbReference type="Pfam" id="PF21666"/>
    </source>
</evidence>
<feature type="region of interest" description="Disordered" evidence="1">
    <location>
        <begin position="329"/>
        <end position="367"/>
    </location>
</feature>
<dbReference type="PANTHER" id="PTHR33119">
    <property type="entry name" value="IFI3P"/>
    <property type="match status" value="1"/>
</dbReference>
<keyword evidence="5" id="KW-1185">Reference proteome</keyword>
<feature type="compositionally biased region" description="Low complexity" evidence="1">
    <location>
        <begin position="19"/>
        <end position="29"/>
    </location>
</feature>
<feature type="region of interest" description="Disordered" evidence="1">
    <location>
        <begin position="1"/>
        <end position="31"/>
    </location>
</feature>
<proteinExistence type="predicted"/>
<evidence type="ECO:0000313" key="5">
    <source>
        <dbReference type="Proteomes" id="UP001175001"/>
    </source>
</evidence>
<dbReference type="PANTHER" id="PTHR33119:SF1">
    <property type="entry name" value="FE2OG DIOXYGENASE DOMAIN-CONTAINING PROTEIN"/>
    <property type="match status" value="1"/>
</dbReference>
<dbReference type="InterPro" id="IPR049192">
    <property type="entry name" value="DUF4246_C"/>
</dbReference>
<reference evidence="4" key="1">
    <citation type="submission" date="2023-06" db="EMBL/GenBank/DDBJ databases">
        <title>Multi-omics analyses reveal the molecular pathogenesis toolkit of Lasiodiplodia hormozganensis, a cross-kingdom pathogen.</title>
        <authorList>
            <person name="Felix C."/>
            <person name="Meneses R."/>
            <person name="Goncalves M.F.M."/>
            <person name="Tilleman L."/>
            <person name="Duarte A.S."/>
            <person name="Jorrin-Novo J.V."/>
            <person name="Van De Peer Y."/>
            <person name="Deforce D."/>
            <person name="Van Nieuwerburgh F."/>
            <person name="Esteves A.C."/>
            <person name="Alves A."/>
        </authorList>
    </citation>
    <scope>NUCLEOTIDE SEQUENCE</scope>
    <source>
        <strain evidence="4">CBS 339.90</strain>
    </source>
</reference>
<dbReference type="Pfam" id="PF21666">
    <property type="entry name" value="DUF4246_N"/>
    <property type="match status" value="1"/>
</dbReference>
<gene>
    <name evidence="4" type="ORF">DIS24_g4624</name>
</gene>
<dbReference type="InterPro" id="IPR025340">
    <property type="entry name" value="DUF4246"/>
</dbReference>
<feature type="domain" description="DUF4246" evidence="2">
    <location>
        <begin position="110"/>
        <end position="563"/>
    </location>
</feature>
<name>A0AA40D1S4_9PEZI</name>
<sequence>MKRTREHSSNDPAAPSPSRPRTSQRLQRPAFGLPLNWRPERSYGPNRKFYFPNAVAEWSAIEATLRETSMLAVMNLLTDKDEWRRKVFDESIVEHWRKEAVTTEGQGFSDEMFDFCITELRDKAKEHESTGMVVLFDQEAAAVKSDSIVPSELKEELQAVAKLLEDVPEKDKDWHPNSDNQVLDLVHPSLFPLMYGRSRIIPEEREDCTLDDCFTNHTNEIIPTPSADEAYENIGSSNVGGSPPLWSKKYQWLPSEVRFDGDADVKITSYINNLHPVLHRNIYPVLEKLIAKAIPAWSLALGIVKARRYKWREDDLRIPCPHGATYEEVWPEKPKKPARPASGDTPSEEDLGSQDSDDEDYEDSEEDDYVAWREAHRKLVLPQPRAYRPTPSPDYDLRREFAAQGLQVIVKLANIHLTPSSPSYAGGSWHVEGCLNERICATALYYYDEQNITTSRLAFRQRISTDSLYYNKTAGQDDYGGIEYLYGIESDGPAIQSVGKVETREGRLLAFPNVWQHCVEPFELRDKTMPGHRKIVALFLVDPYQRVISTANVPPQQKEWWGREVRGSGVLGKLPEELVQQVLDEVDDWPIGLEEAKEVRLDLMKERRVYQEGVQASLDEATFNFCEH</sequence>
<comment type="caution">
    <text evidence="4">The sequence shown here is derived from an EMBL/GenBank/DDBJ whole genome shotgun (WGS) entry which is preliminary data.</text>
</comment>
<accession>A0AA40D1S4</accession>
<feature type="compositionally biased region" description="Acidic residues" evidence="1">
    <location>
        <begin position="346"/>
        <end position="367"/>
    </location>
</feature>
<evidence type="ECO:0000313" key="4">
    <source>
        <dbReference type="EMBL" id="KAK0658642.1"/>
    </source>
</evidence>
<protein>
    <submittedName>
        <fullName evidence="4">Uncharacterized protein</fullName>
    </submittedName>
</protein>
<dbReference type="Proteomes" id="UP001175001">
    <property type="component" value="Unassembled WGS sequence"/>
</dbReference>
<organism evidence="4 5">
    <name type="scientific">Lasiodiplodia hormozganensis</name>
    <dbReference type="NCBI Taxonomy" id="869390"/>
    <lineage>
        <taxon>Eukaryota</taxon>
        <taxon>Fungi</taxon>
        <taxon>Dikarya</taxon>
        <taxon>Ascomycota</taxon>
        <taxon>Pezizomycotina</taxon>
        <taxon>Dothideomycetes</taxon>
        <taxon>Dothideomycetes incertae sedis</taxon>
        <taxon>Botryosphaeriales</taxon>
        <taxon>Botryosphaeriaceae</taxon>
        <taxon>Lasiodiplodia</taxon>
    </lineage>
</organism>
<dbReference type="InterPro" id="IPR049207">
    <property type="entry name" value="DUF4246_N"/>
</dbReference>
<dbReference type="Pfam" id="PF14033">
    <property type="entry name" value="DUF4246"/>
    <property type="match status" value="1"/>
</dbReference>
<evidence type="ECO:0000256" key="1">
    <source>
        <dbReference type="SAM" id="MobiDB-lite"/>
    </source>
</evidence>
<evidence type="ECO:0000259" key="2">
    <source>
        <dbReference type="Pfam" id="PF14033"/>
    </source>
</evidence>
<dbReference type="EMBL" id="JAUJDW010000017">
    <property type="protein sequence ID" value="KAK0658642.1"/>
    <property type="molecule type" value="Genomic_DNA"/>
</dbReference>